<dbReference type="InterPro" id="IPR014039">
    <property type="entry name" value="Transl_elong_EFTs/EF1B_dimer"/>
</dbReference>
<gene>
    <name evidence="5" type="primary">tsf</name>
    <name evidence="7" type="ORF">EVJ48_08260</name>
</gene>
<comment type="similarity">
    <text evidence="1 5">Belongs to the EF-Ts family.</text>
</comment>
<feature type="domain" description="Translation elongation factor EFTs/EF1B dimerisation" evidence="6">
    <location>
        <begin position="42"/>
        <end position="184"/>
    </location>
</feature>
<feature type="region of interest" description="Involved in Mg(2+) ion dislocation from EF-Tu" evidence="5">
    <location>
        <begin position="68"/>
        <end position="71"/>
    </location>
</feature>
<dbReference type="PANTHER" id="PTHR11741">
    <property type="entry name" value="ELONGATION FACTOR TS"/>
    <property type="match status" value="1"/>
</dbReference>
<proteinExistence type="inferred from homology"/>
<keyword evidence="4 5" id="KW-0648">Protein biosynthesis</keyword>
<sequence>MTGAGFVDCKNVLVKTGGDLEKAVEVLRKKGLAKAQKKAGREAKEGLVYSYIHAGGRIGVLLEINCETDFVARTNEFQELAKNIAMHIAASNPLYIKRDGVKNEVIAKEKEIYAEQLANMDKPQAVKEKIIEGKLEKYFQEVCLLEQAYIKDPSKNIAAVIDNDIAKLGENIILKRFVRYQLGE</sequence>
<evidence type="ECO:0000256" key="2">
    <source>
        <dbReference type="ARBA" id="ARBA00016956"/>
    </source>
</evidence>
<accession>A0A520X9I6</accession>
<comment type="caution">
    <text evidence="7">The sequence shown here is derived from an EMBL/GenBank/DDBJ whole genome shotgun (WGS) entry which is preliminary data.</text>
</comment>
<dbReference type="Gene3D" id="1.10.286.20">
    <property type="match status" value="1"/>
</dbReference>
<dbReference type="HAMAP" id="MF_00050">
    <property type="entry name" value="EF_Ts"/>
    <property type="match status" value="1"/>
</dbReference>
<dbReference type="SUPFAM" id="SSF54713">
    <property type="entry name" value="Elongation factor Ts (EF-Ts), dimerisation domain"/>
    <property type="match status" value="1"/>
</dbReference>
<dbReference type="InterPro" id="IPR001816">
    <property type="entry name" value="Transl_elong_EFTs/EF1B"/>
</dbReference>
<name>A0A520X9I6_9DELT</name>
<dbReference type="Gene3D" id="1.10.8.10">
    <property type="entry name" value="DNA helicase RuvA subunit, C-terminal domain"/>
    <property type="match status" value="1"/>
</dbReference>
<dbReference type="InterPro" id="IPR036402">
    <property type="entry name" value="EF-Ts_dimer_sf"/>
</dbReference>
<evidence type="ECO:0000256" key="5">
    <source>
        <dbReference type="HAMAP-Rule" id="MF_00050"/>
    </source>
</evidence>
<dbReference type="Gene3D" id="3.30.479.20">
    <property type="entry name" value="Elongation factor Ts, dimerisation domain"/>
    <property type="match status" value="1"/>
</dbReference>
<comment type="function">
    <text evidence="5">Associates with the EF-Tu.GDP complex and induces the exchange of GDP to GTP. It remains bound to the aminoacyl-tRNA.EF-Tu.GTP complex up to the GTP hydrolysis stage on the ribosome.</text>
</comment>
<dbReference type="AlphaFoldDB" id="A0A520X9I6"/>
<evidence type="ECO:0000313" key="7">
    <source>
        <dbReference type="EMBL" id="RZV37808.1"/>
    </source>
</evidence>
<evidence type="ECO:0000256" key="1">
    <source>
        <dbReference type="ARBA" id="ARBA00005532"/>
    </source>
</evidence>
<reference evidence="7 8" key="1">
    <citation type="submission" date="2019-01" db="EMBL/GenBank/DDBJ databases">
        <title>Insights into ecological role of a new deltaproteobacterial order Candidatus Sinidesulfobacterales (Sva0485) by metagenomics and metatranscriptomics.</title>
        <authorList>
            <person name="Tan S."/>
            <person name="Liu J."/>
            <person name="Fang Y."/>
            <person name="Hedlund B."/>
            <person name="Lian Z.-H."/>
            <person name="Huang L.-Y."/>
            <person name="Li J.-T."/>
            <person name="Huang L.-N."/>
            <person name="Li W.-J."/>
            <person name="Jiang H.-C."/>
            <person name="Dong H.-L."/>
            <person name="Shu W.-S."/>
        </authorList>
    </citation>
    <scope>NUCLEOTIDE SEQUENCE [LARGE SCALE GENOMIC DNA]</scope>
    <source>
        <strain evidence="7">AP4</strain>
    </source>
</reference>
<protein>
    <recommendedName>
        <fullName evidence="2 5">Elongation factor Ts</fullName>
        <shortName evidence="5">EF-Ts</shortName>
    </recommendedName>
</protein>
<evidence type="ECO:0000259" key="6">
    <source>
        <dbReference type="Pfam" id="PF00889"/>
    </source>
</evidence>
<dbReference type="GO" id="GO:0003746">
    <property type="term" value="F:translation elongation factor activity"/>
    <property type="evidence" value="ECO:0007669"/>
    <property type="project" value="UniProtKB-UniRule"/>
</dbReference>
<evidence type="ECO:0000313" key="8">
    <source>
        <dbReference type="Proteomes" id="UP000322454"/>
    </source>
</evidence>
<dbReference type="PROSITE" id="PS01127">
    <property type="entry name" value="EF_TS_2"/>
    <property type="match status" value="1"/>
</dbReference>
<evidence type="ECO:0000256" key="3">
    <source>
        <dbReference type="ARBA" id="ARBA00022768"/>
    </source>
</evidence>
<dbReference type="InterPro" id="IPR009060">
    <property type="entry name" value="UBA-like_sf"/>
</dbReference>
<dbReference type="Proteomes" id="UP000322454">
    <property type="component" value="Unassembled WGS sequence"/>
</dbReference>
<dbReference type="GO" id="GO:0005737">
    <property type="term" value="C:cytoplasm"/>
    <property type="evidence" value="ECO:0007669"/>
    <property type="project" value="UniProtKB-SubCell"/>
</dbReference>
<dbReference type="EMBL" id="SHMQ01000030">
    <property type="protein sequence ID" value="RZV37808.1"/>
    <property type="molecule type" value="Genomic_DNA"/>
</dbReference>
<keyword evidence="3 5" id="KW-0251">Elongation factor</keyword>
<organism evidence="7 8">
    <name type="scientific">Candidatus Acidulodesulfobacterium acidiphilum</name>
    <dbReference type="NCBI Taxonomy" id="2597224"/>
    <lineage>
        <taxon>Bacteria</taxon>
        <taxon>Deltaproteobacteria</taxon>
        <taxon>Candidatus Acidulodesulfobacterales</taxon>
        <taxon>Candidatus Acidulodesulfobacterium</taxon>
    </lineage>
</organism>
<dbReference type="InterPro" id="IPR018101">
    <property type="entry name" value="Transl_elong_Ts_CS"/>
</dbReference>
<dbReference type="Pfam" id="PF00889">
    <property type="entry name" value="EF_TS"/>
    <property type="match status" value="1"/>
</dbReference>
<dbReference type="SUPFAM" id="SSF46934">
    <property type="entry name" value="UBA-like"/>
    <property type="match status" value="1"/>
</dbReference>
<evidence type="ECO:0000256" key="4">
    <source>
        <dbReference type="ARBA" id="ARBA00022917"/>
    </source>
</evidence>
<dbReference type="FunFam" id="1.10.8.10:FF:000001">
    <property type="entry name" value="Elongation factor Ts"/>
    <property type="match status" value="1"/>
</dbReference>
<dbReference type="PANTHER" id="PTHR11741:SF0">
    <property type="entry name" value="ELONGATION FACTOR TS, MITOCHONDRIAL"/>
    <property type="match status" value="1"/>
</dbReference>
<keyword evidence="5" id="KW-0963">Cytoplasm</keyword>
<comment type="subcellular location">
    <subcellularLocation>
        <location evidence="5">Cytoplasm</location>
    </subcellularLocation>
</comment>